<proteinExistence type="predicted"/>
<organism evidence="2">
    <name type="scientific">Anthurium amnicola</name>
    <dbReference type="NCBI Taxonomy" id="1678845"/>
    <lineage>
        <taxon>Eukaryota</taxon>
        <taxon>Viridiplantae</taxon>
        <taxon>Streptophyta</taxon>
        <taxon>Embryophyta</taxon>
        <taxon>Tracheophyta</taxon>
        <taxon>Spermatophyta</taxon>
        <taxon>Magnoliopsida</taxon>
        <taxon>Liliopsida</taxon>
        <taxon>Araceae</taxon>
        <taxon>Pothoideae</taxon>
        <taxon>Potheae</taxon>
        <taxon>Anthurium</taxon>
    </lineage>
</organism>
<protein>
    <submittedName>
        <fullName evidence="2">1,4-alpha-glucan branching enzyme GlgB 2</fullName>
    </submittedName>
</protein>
<feature type="region of interest" description="Disordered" evidence="1">
    <location>
        <begin position="121"/>
        <end position="153"/>
    </location>
</feature>
<dbReference type="PANTHER" id="PTHR31521">
    <property type="entry name" value="EXPRESSED PROTEIN"/>
    <property type="match status" value="1"/>
</dbReference>
<accession>A0A1D1XQI9</accession>
<dbReference type="InterPro" id="IPR057906">
    <property type="entry name" value="Nal1"/>
</dbReference>
<dbReference type="EMBL" id="GDJX01023284">
    <property type="protein sequence ID" value="JAT44652.1"/>
    <property type="molecule type" value="Transcribed_RNA"/>
</dbReference>
<evidence type="ECO:0000313" key="2">
    <source>
        <dbReference type="EMBL" id="JAT44652.1"/>
    </source>
</evidence>
<dbReference type="PANTHER" id="PTHR31521:SF2">
    <property type="entry name" value="EXPRESSED PROTEIN"/>
    <property type="match status" value="1"/>
</dbReference>
<dbReference type="AlphaFoldDB" id="A0A1D1XQI9"/>
<dbReference type="EMBL" id="GDJX01000643">
    <property type="protein sequence ID" value="JAT67293.1"/>
    <property type="molecule type" value="Transcribed_RNA"/>
</dbReference>
<evidence type="ECO:0000256" key="1">
    <source>
        <dbReference type="SAM" id="MobiDB-lite"/>
    </source>
</evidence>
<feature type="compositionally biased region" description="Basic and acidic residues" evidence="1">
    <location>
        <begin position="133"/>
        <end position="143"/>
    </location>
</feature>
<reference evidence="2" key="1">
    <citation type="submission" date="2015-07" db="EMBL/GenBank/DDBJ databases">
        <title>Transcriptome Assembly of Anthurium amnicola.</title>
        <authorList>
            <person name="Suzuki J."/>
        </authorList>
    </citation>
    <scope>NUCLEOTIDE SEQUENCE</scope>
</reference>
<feature type="non-terminal residue" evidence="2">
    <location>
        <position position="1"/>
    </location>
</feature>
<sequence>DLLELDLIRSDESLQEAVQEQRNAMVAAVDSHVGELSQGDGVPTEERPGDIFEPLGINIQQISIDGAIVSERNACFTCEEFHVDGIEVGANMEEHQFIPNTPINRNQEGNPELTSLSALRNVSDEDPSVSLHLGDREPKRQRSDPTLSNESLK</sequence>
<name>A0A1D1XQI9_9ARAE</name>
<gene>
    <name evidence="2" type="primary">glgB2_1</name>
    <name evidence="3" type="synonym">glgB2_0</name>
    <name evidence="2" type="ORF">g.32563</name>
    <name evidence="3" type="ORF">g.32566</name>
</gene>
<evidence type="ECO:0000313" key="3">
    <source>
        <dbReference type="EMBL" id="JAT67293.1"/>
    </source>
</evidence>
<feature type="compositionally biased region" description="Polar residues" evidence="1">
    <location>
        <begin position="144"/>
        <end position="153"/>
    </location>
</feature>